<dbReference type="EMBL" id="CP000555">
    <property type="protein sequence ID" value="ABM95809.1"/>
    <property type="molecule type" value="Genomic_DNA"/>
</dbReference>
<feature type="compositionally biased region" description="Basic and acidic residues" evidence="1">
    <location>
        <begin position="133"/>
        <end position="143"/>
    </location>
</feature>
<dbReference type="HOGENOM" id="CLU_1658767_0_0_4"/>
<proteinExistence type="predicted"/>
<dbReference type="AlphaFoldDB" id="A2SJS0"/>
<evidence type="ECO:0000256" key="1">
    <source>
        <dbReference type="SAM" id="MobiDB-lite"/>
    </source>
</evidence>
<accession>A2SJS0</accession>
<name>A2SJS0_METPP</name>
<evidence type="ECO:0000313" key="2">
    <source>
        <dbReference type="EMBL" id="ABM95809.1"/>
    </source>
</evidence>
<feature type="region of interest" description="Disordered" evidence="1">
    <location>
        <begin position="126"/>
        <end position="159"/>
    </location>
</feature>
<gene>
    <name evidence="2" type="ordered locus">Mpe_A2855</name>
</gene>
<protein>
    <submittedName>
        <fullName evidence="2">Uncharacterized protein</fullName>
    </submittedName>
</protein>
<dbReference type="KEGG" id="mpt:Mpe_A2855"/>
<organism evidence="2 3">
    <name type="scientific">Methylibium petroleiphilum (strain ATCC BAA-1232 / LMG 22953 / PM1)</name>
    <dbReference type="NCBI Taxonomy" id="420662"/>
    <lineage>
        <taxon>Bacteria</taxon>
        <taxon>Pseudomonadati</taxon>
        <taxon>Pseudomonadota</taxon>
        <taxon>Betaproteobacteria</taxon>
        <taxon>Burkholderiales</taxon>
        <taxon>Sphaerotilaceae</taxon>
        <taxon>Methylibium</taxon>
    </lineage>
</organism>
<dbReference type="Proteomes" id="UP000000366">
    <property type="component" value="Chromosome"/>
</dbReference>
<evidence type="ECO:0000313" key="3">
    <source>
        <dbReference type="Proteomes" id="UP000000366"/>
    </source>
</evidence>
<feature type="compositionally biased region" description="Polar residues" evidence="1">
    <location>
        <begin position="18"/>
        <end position="27"/>
    </location>
</feature>
<reference evidence="2 3" key="1">
    <citation type="journal article" date="2007" name="J. Bacteriol.">
        <title>Whole-genome analysis of the methyl tert-butyl ether-degrading beta-proteobacterium Methylibium petroleiphilum PM1.</title>
        <authorList>
            <person name="Kane S.R."/>
            <person name="Chakicherla A.Y."/>
            <person name="Chain P.S.G."/>
            <person name="Schmidt R."/>
            <person name="Shin M.W."/>
            <person name="Legler T.C."/>
            <person name="Scow K.M."/>
            <person name="Larimer F.W."/>
            <person name="Lucas S.M."/>
            <person name="Richardson P.M."/>
            <person name="Hristova K.R."/>
        </authorList>
    </citation>
    <scope>NUCLEOTIDE SEQUENCE [LARGE SCALE GENOMIC DNA]</scope>
    <source>
        <strain evidence="3">ATCC BAA-1232 / LMG 22953 / PM1</strain>
    </source>
</reference>
<sequence>MPLLESYRSVVQWTSTLVDRSSSSNRGPTVRSPDPGGTGSAQRSMKWRNSDSIAGVNPSRICITMACSIARRMSGGKCRPARSVVSNSCARCSKPLILGSRNVCRVGTPGESRRRLGRAGATIGTTAALDCPPRQDRASERTRGSFAGPARPRNERRGQ</sequence>
<keyword evidence="3" id="KW-1185">Reference proteome</keyword>
<feature type="region of interest" description="Disordered" evidence="1">
    <location>
        <begin position="18"/>
        <end position="52"/>
    </location>
</feature>